<comment type="caution">
    <text evidence="7">The sequence shown here is derived from an EMBL/GenBank/DDBJ whole genome shotgun (WGS) entry which is preliminary data.</text>
</comment>
<keyword evidence="2 4" id="KW-0472">Membrane</keyword>
<dbReference type="GO" id="GO:0051205">
    <property type="term" value="P:protein insertion into membrane"/>
    <property type="evidence" value="ECO:0007669"/>
    <property type="project" value="UniProtKB-UniRule"/>
</dbReference>
<protein>
    <recommendedName>
        <fullName evidence="4">Outer membrane protein assembly factor BamD</fullName>
    </recommendedName>
</protein>
<dbReference type="Gene3D" id="1.25.40.10">
    <property type="entry name" value="Tetratricopeptide repeat domain"/>
    <property type="match status" value="1"/>
</dbReference>
<keyword evidence="1 4" id="KW-0732">Signal</keyword>
<dbReference type="GO" id="GO:0043165">
    <property type="term" value="P:Gram-negative-bacterium-type cell outer membrane assembly"/>
    <property type="evidence" value="ECO:0007669"/>
    <property type="project" value="UniProtKB-UniRule"/>
</dbReference>
<evidence type="ECO:0000313" key="7">
    <source>
        <dbReference type="EMBL" id="RCL73366.1"/>
    </source>
</evidence>
<comment type="subcellular location">
    <subcellularLocation>
        <location evidence="4">Cell outer membrane</location>
        <topology evidence="4">Lipid-anchor</topology>
    </subcellularLocation>
</comment>
<dbReference type="InterPro" id="IPR017689">
    <property type="entry name" value="BamD"/>
</dbReference>
<evidence type="ECO:0000256" key="4">
    <source>
        <dbReference type="HAMAP-Rule" id="MF_00922"/>
    </source>
</evidence>
<feature type="signal peptide" evidence="5">
    <location>
        <begin position="1"/>
        <end position="17"/>
    </location>
</feature>
<comment type="function">
    <text evidence="4">Part of the outer membrane protein assembly complex, which is involved in assembly and insertion of beta-barrel proteins into the outer membrane.</text>
</comment>
<feature type="chain" id="PRO_5017090115" description="Outer membrane protein assembly factor BamD" evidence="5">
    <location>
        <begin position="18"/>
        <end position="266"/>
    </location>
</feature>
<organism evidence="7 8">
    <name type="scientific">PS1 clade bacterium</name>
    <dbReference type="NCBI Taxonomy" id="2175152"/>
    <lineage>
        <taxon>Bacteria</taxon>
        <taxon>Pseudomonadati</taxon>
        <taxon>Pseudomonadota</taxon>
        <taxon>Alphaproteobacteria</taxon>
        <taxon>PS1 clade</taxon>
    </lineage>
</organism>
<evidence type="ECO:0000256" key="2">
    <source>
        <dbReference type="ARBA" id="ARBA00023136"/>
    </source>
</evidence>
<sequence>MSRLLILLICLSLASCAGEEPLELYSPRELNQIYDSAVNLLEDEEYELAANEFLNVEREYPYSIWSEKAIVMAGYALYKGRRYEDSIIQYNRYIQLYPNGDSTAYVNYLMGVSYYLQIANLGRDQLNAKKALKQFNLILERYSETDYAADARLKKDLAMDHIAGEEMEIGRFYLKKNYFSAAINRFKNVISNYQTTSHIEEALARYAEAYMSMGVYSEAQTAAAILGYNYPNSDWYEYTYDQLMKGGVKPQENNSSWVSKAWESIS</sequence>
<keyword evidence="3 4" id="KW-0998">Cell outer membrane</keyword>
<evidence type="ECO:0000259" key="6">
    <source>
        <dbReference type="Pfam" id="PF13525"/>
    </source>
</evidence>
<dbReference type="HAMAP" id="MF_00922">
    <property type="entry name" value="OM_assembly_BamD"/>
    <property type="match status" value="1"/>
</dbReference>
<evidence type="ECO:0000256" key="3">
    <source>
        <dbReference type="ARBA" id="ARBA00023237"/>
    </source>
</evidence>
<dbReference type="PROSITE" id="PS51257">
    <property type="entry name" value="PROKAR_LIPOPROTEIN"/>
    <property type="match status" value="1"/>
</dbReference>
<evidence type="ECO:0000256" key="5">
    <source>
        <dbReference type="SAM" id="SignalP"/>
    </source>
</evidence>
<gene>
    <name evidence="4" type="primary">bamD</name>
    <name evidence="7" type="ORF">DBW71_03705</name>
</gene>
<name>A0A368DPW6_9PROT</name>
<proteinExistence type="inferred from homology"/>
<evidence type="ECO:0000256" key="1">
    <source>
        <dbReference type="ARBA" id="ARBA00022729"/>
    </source>
</evidence>
<feature type="domain" description="Outer membrane lipoprotein BamD-like" evidence="6">
    <location>
        <begin position="31"/>
        <end position="222"/>
    </location>
</feature>
<comment type="subunit">
    <text evidence="4">Part of the Bam complex.</text>
</comment>
<dbReference type="InterPro" id="IPR039565">
    <property type="entry name" value="BamD-like"/>
</dbReference>
<dbReference type="SUPFAM" id="SSF48452">
    <property type="entry name" value="TPR-like"/>
    <property type="match status" value="1"/>
</dbReference>
<dbReference type="InterPro" id="IPR011990">
    <property type="entry name" value="TPR-like_helical_dom_sf"/>
</dbReference>
<dbReference type="GO" id="GO:0009279">
    <property type="term" value="C:cell outer membrane"/>
    <property type="evidence" value="ECO:0007669"/>
    <property type="project" value="UniProtKB-SubCell"/>
</dbReference>
<accession>A0A368DPW6</accession>
<keyword evidence="4" id="KW-0449">Lipoprotein</keyword>
<comment type="similarity">
    <text evidence="4">Belongs to the BamD family.</text>
</comment>
<keyword evidence="4" id="KW-0564">Palmitate</keyword>
<dbReference type="AlphaFoldDB" id="A0A368DPW6"/>
<dbReference type="NCBIfam" id="TIGR03302">
    <property type="entry name" value="OM_YfiO"/>
    <property type="match status" value="1"/>
</dbReference>
<dbReference type="Proteomes" id="UP000253570">
    <property type="component" value="Unassembled WGS sequence"/>
</dbReference>
<evidence type="ECO:0000313" key="8">
    <source>
        <dbReference type="Proteomes" id="UP000253570"/>
    </source>
</evidence>
<reference evidence="7 8" key="1">
    <citation type="journal article" date="2018" name="Microbiome">
        <title>Fine metagenomic profile of the Mediterranean stratified and mixed water columns revealed by assembly and recruitment.</title>
        <authorList>
            <person name="Haro-Moreno J.M."/>
            <person name="Lopez-Perez M."/>
            <person name="De La Torre J.R."/>
            <person name="Picazo A."/>
            <person name="Camacho A."/>
            <person name="Rodriguez-Valera F."/>
        </authorList>
    </citation>
    <scope>NUCLEOTIDE SEQUENCE [LARGE SCALE GENOMIC DNA]</scope>
    <source>
        <strain evidence="7">MED-G57</strain>
    </source>
</reference>
<dbReference type="Pfam" id="PF13525">
    <property type="entry name" value="YfiO"/>
    <property type="match status" value="1"/>
</dbReference>
<dbReference type="EMBL" id="QOQD01000007">
    <property type="protein sequence ID" value="RCL73366.1"/>
    <property type="molecule type" value="Genomic_DNA"/>
</dbReference>